<feature type="region of interest" description="Disordered" evidence="1">
    <location>
        <begin position="541"/>
        <end position="611"/>
    </location>
</feature>
<dbReference type="InterPro" id="IPR029071">
    <property type="entry name" value="Ubiquitin-like_domsf"/>
</dbReference>
<reference evidence="3 4" key="1">
    <citation type="journal article" date="2019" name="Gigascience">
        <title>Whole-genome sequence of the oriental lung fluke Paragonimus westermani.</title>
        <authorList>
            <person name="Oey H."/>
            <person name="Zakrzewski M."/>
            <person name="Narain K."/>
            <person name="Devi K.R."/>
            <person name="Agatsuma T."/>
            <person name="Nawaratna S."/>
            <person name="Gobert G.N."/>
            <person name="Jones M.K."/>
            <person name="Ragan M.A."/>
            <person name="McManus D.P."/>
            <person name="Krause L."/>
        </authorList>
    </citation>
    <scope>NUCLEOTIDE SEQUENCE [LARGE SCALE GENOMIC DNA]</scope>
    <source>
        <strain evidence="3 4">IND2009</strain>
    </source>
</reference>
<evidence type="ECO:0000313" key="3">
    <source>
        <dbReference type="EMBL" id="KAA3673252.1"/>
    </source>
</evidence>
<feature type="compositionally biased region" description="Low complexity" evidence="1">
    <location>
        <begin position="768"/>
        <end position="798"/>
    </location>
</feature>
<dbReference type="GO" id="GO:0051787">
    <property type="term" value="F:misfolded protein binding"/>
    <property type="evidence" value="ECO:0007669"/>
    <property type="project" value="TreeGrafter"/>
</dbReference>
<dbReference type="AlphaFoldDB" id="A0A5J4NCR7"/>
<comment type="caution">
    <text evidence="3">The sequence shown here is derived from an EMBL/GenBank/DDBJ whole genome shotgun (WGS) entry which is preliminary data.</text>
</comment>
<dbReference type="PROSITE" id="PS00299">
    <property type="entry name" value="UBIQUITIN_1"/>
    <property type="match status" value="1"/>
</dbReference>
<evidence type="ECO:0000256" key="1">
    <source>
        <dbReference type="SAM" id="MobiDB-lite"/>
    </source>
</evidence>
<dbReference type="Pfam" id="PF00240">
    <property type="entry name" value="ubiquitin"/>
    <property type="match status" value="1"/>
</dbReference>
<feature type="region of interest" description="Disordered" evidence="1">
    <location>
        <begin position="497"/>
        <end position="520"/>
    </location>
</feature>
<protein>
    <recommendedName>
        <fullName evidence="2">Ubiquitin-like domain-containing protein</fullName>
    </recommendedName>
</protein>
<feature type="region of interest" description="Disordered" evidence="1">
    <location>
        <begin position="364"/>
        <end position="422"/>
    </location>
</feature>
<dbReference type="GO" id="GO:0031593">
    <property type="term" value="F:polyubiquitin modification-dependent protein binding"/>
    <property type="evidence" value="ECO:0007669"/>
    <property type="project" value="TreeGrafter"/>
</dbReference>
<accession>A0A5J4NCR7</accession>
<dbReference type="PANTHER" id="PTHR15204">
    <property type="entry name" value="LARGE PROLINE-RICH PROTEIN BAG6"/>
    <property type="match status" value="1"/>
</dbReference>
<evidence type="ECO:0000259" key="2">
    <source>
        <dbReference type="PROSITE" id="PS50053"/>
    </source>
</evidence>
<feature type="compositionally biased region" description="Polar residues" evidence="1">
    <location>
        <begin position="743"/>
        <end position="760"/>
    </location>
</feature>
<evidence type="ECO:0000313" key="4">
    <source>
        <dbReference type="Proteomes" id="UP000324629"/>
    </source>
</evidence>
<gene>
    <name evidence="3" type="ORF">DEA37_0006719</name>
</gene>
<dbReference type="SMART" id="SM00213">
    <property type="entry name" value="UBQ"/>
    <property type="match status" value="1"/>
</dbReference>
<sequence length="931" mass="99715">MMVIRLTVQTGLVMNSKKYHYLEPLELPDRRSRFTGAARRAVVMFDVTIKTLDGRNSIFTVDDEIKVEDFKVEVEAKLEIPVAQQRLIFQGRALQDDSRLIDCAAWLIETCFSLLGVQNKVVHLVPRPPPSAQREPRPEPVSVTNSAGTNSTFSNVPWGGIDMQQAIQDITTGIFNGLGDFTRNVHVPLHNSNEQSGSSHTRSSALHARENAFSRLHQEATHLLRRIARHPASPQLVNSTDSGSGTSDSTAPTAVAADCHDATNGSNFPNSLSNGSEPPPLDISAISSQQTAALENSPMAVDPESDSVTVPPVHPSTDDRSSASDSAIDLPISTLAGMLSRHRRLWRSAEPYLERWENMLNNESHTQQESLNCPTMPPASESVEDLPEHLRSRDDDSTAQLSERTGSPLPLTDGSRTSEPPNEWRHRFFTQISRLLHLHAHMLHLISDFNVISMSESAVTSDTQTGVATTSPVDGITAHNVTSEQCSTLTEESVDAAETNRSQCKQPQRNPHPRRMLHVPDSGGQLIRVRDSIEFIDSTRHRVPASGAQSRLSNQTGVPSSTQDRRRSQSASNVNRDQRAATGVSAVPPTMTSNGVQHSRMPAAPASVRSMPLTTGGTAIIRRVDIPIISVNMINIPVTHGAPTTTVLSESGHTVTSAPPVISVPPVVSSAPIAEAQTVVEVGVSNPVLPSIATQPIAFTSGLIDPFLLCNSRHFSHEHHIRTPAHLGSFSVPFPAVQVLQSDASVRSGAPQSRGFTNAESEGRSRTTSEQVETTTSSTLANDRTTTTTTATESTSPSYPGLLQHIASFVSAATNAATSAAVAGGLDMGPFNMFVSSSPIHFAMNAHHPNASNSSTTTAGTATPTTTVVGGGGSVTSRSSEGLGSLFGRHNPLLSTTSVPPTVQSSQGTPHSGNRVLQFFSAAFFSCYKST</sequence>
<keyword evidence="4" id="KW-1185">Reference proteome</keyword>
<feature type="compositionally biased region" description="Polar residues" evidence="1">
    <location>
        <begin position="364"/>
        <end position="373"/>
    </location>
</feature>
<dbReference type="Proteomes" id="UP000324629">
    <property type="component" value="Unassembled WGS sequence"/>
</dbReference>
<feature type="compositionally biased region" description="Low complexity" evidence="1">
    <location>
        <begin position="851"/>
        <end position="868"/>
    </location>
</feature>
<feature type="region of interest" description="Disordered" evidence="1">
    <location>
        <begin position="128"/>
        <end position="150"/>
    </location>
</feature>
<feature type="region of interest" description="Disordered" evidence="1">
    <location>
        <begin position="851"/>
        <end position="875"/>
    </location>
</feature>
<dbReference type="EMBL" id="QNGE01004077">
    <property type="protein sequence ID" value="KAA3673252.1"/>
    <property type="molecule type" value="Genomic_DNA"/>
</dbReference>
<dbReference type="PROSITE" id="PS50053">
    <property type="entry name" value="UBIQUITIN_2"/>
    <property type="match status" value="1"/>
</dbReference>
<organism evidence="3 4">
    <name type="scientific">Paragonimus westermani</name>
    <dbReference type="NCBI Taxonomy" id="34504"/>
    <lineage>
        <taxon>Eukaryota</taxon>
        <taxon>Metazoa</taxon>
        <taxon>Spiralia</taxon>
        <taxon>Lophotrochozoa</taxon>
        <taxon>Platyhelminthes</taxon>
        <taxon>Trematoda</taxon>
        <taxon>Digenea</taxon>
        <taxon>Plagiorchiida</taxon>
        <taxon>Troglotremata</taxon>
        <taxon>Troglotrematidae</taxon>
        <taxon>Paragonimus</taxon>
    </lineage>
</organism>
<proteinExistence type="predicted"/>
<dbReference type="GO" id="GO:0071818">
    <property type="term" value="C:BAT3 complex"/>
    <property type="evidence" value="ECO:0007669"/>
    <property type="project" value="TreeGrafter"/>
</dbReference>
<dbReference type="InterPro" id="IPR019954">
    <property type="entry name" value="Ubiquitin_CS"/>
</dbReference>
<feature type="compositionally biased region" description="Basic and acidic residues" evidence="1">
    <location>
        <begin position="386"/>
        <end position="396"/>
    </location>
</feature>
<name>A0A5J4NCR7_9TREM</name>
<feature type="compositionally biased region" description="Polar residues" evidence="1">
    <location>
        <begin position="263"/>
        <end position="276"/>
    </location>
</feature>
<feature type="compositionally biased region" description="Polar residues" evidence="1">
    <location>
        <begin position="547"/>
        <end position="562"/>
    </location>
</feature>
<feature type="compositionally biased region" description="Low complexity" evidence="1">
    <location>
        <begin position="239"/>
        <end position="250"/>
    </location>
</feature>
<feature type="compositionally biased region" description="Polar residues" evidence="1">
    <location>
        <begin position="499"/>
        <end position="509"/>
    </location>
</feature>
<feature type="region of interest" description="Disordered" evidence="1">
    <location>
        <begin position="229"/>
        <end position="328"/>
    </location>
</feature>
<feature type="domain" description="Ubiquitin-like" evidence="2">
    <location>
        <begin position="45"/>
        <end position="103"/>
    </location>
</feature>
<dbReference type="SUPFAM" id="SSF54236">
    <property type="entry name" value="Ubiquitin-like"/>
    <property type="match status" value="1"/>
</dbReference>
<dbReference type="GO" id="GO:0036503">
    <property type="term" value="P:ERAD pathway"/>
    <property type="evidence" value="ECO:0007669"/>
    <property type="project" value="TreeGrafter"/>
</dbReference>
<feature type="region of interest" description="Disordered" evidence="1">
    <location>
        <begin position="743"/>
        <end position="798"/>
    </location>
</feature>
<dbReference type="PANTHER" id="PTHR15204:SF0">
    <property type="entry name" value="LARGE PROLINE-RICH PROTEIN BAG6"/>
    <property type="match status" value="1"/>
</dbReference>
<dbReference type="InterPro" id="IPR000626">
    <property type="entry name" value="Ubiquitin-like_dom"/>
</dbReference>
<feature type="compositionally biased region" description="Polar residues" evidence="1">
    <location>
        <begin position="285"/>
        <end position="294"/>
    </location>
</feature>
<dbReference type="Gene3D" id="3.10.20.90">
    <property type="entry name" value="Phosphatidylinositol 3-kinase Catalytic Subunit, Chain A, domain 1"/>
    <property type="match status" value="1"/>
</dbReference>